<dbReference type="PROSITE" id="PS00740">
    <property type="entry name" value="MAM_1"/>
    <property type="match status" value="1"/>
</dbReference>
<evidence type="ECO:0000259" key="7">
    <source>
        <dbReference type="PROSITE" id="PS50923"/>
    </source>
</evidence>
<dbReference type="PROSITE" id="PS50923">
    <property type="entry name" value="SUSHI"/>
    <property type="match status" value="1"/>
</dbReference>
<dbReference type="PANTHER" id="PTHR23282">
    <property type="entry name" value="APICAL ENDOSOMAL GLYCOPROTEIN PRECURSOR"/>
    <property type="match status" value="1"/>
</dbReference>
<keyword evidence="2" id="KW-1015">Disulfide bond</keyword>
<sequence length="846" mass="94813">MCPRVIVLVLVIRSCSPLPIDYDVTIPEQNLGAEQIQSNGHIEHLMDGETLVEGDIIKKHQTSSHQFQTRMAVKDINLAWTGRVVPYIINTTGYTVTELTAIQNALNTMASLLQGCVTFKSRTNEKDYISIQKGHGCYSSVGRQGGEQKVSLGPGCTVRPGTIYHELMHALGFWHEHTRPDRDTYIVVNYPNIIQAHVSDFTKMTPDEVNILGDYDYTSVMHYSPTTFAKDKANPEGRSFTVNRTWNNPFPEIKENIIGQRNDLSSLDIQKIRKLYRCEIKQCQNPEPLRNGKIVGLSENGKTDVGVAIDYSCNDGNSMMVGPQRRFCKLDGSWSGFQPQCLNPKAGFVHYCSFDSKTLCGWTQDPQNSPVGQWTLNNKETETENTGPTLDHTTEDHNGYYIYMESSYRQKGERTRLLSPVFYSKNNTGLMCLQLYYHMHGKTMGTVNVYIQNDRLTHTFQSWTITGDQGSQWNLLQKNFTNPNVPFKVVLEGVVGPNFLSDIGVDDVIVKDCSLGPGDRSEKTGVHECNFNTGLCGWSLEALEGLGWQNNSGETPTLLTGPECDRTDCLNGVYMYMETSGLSAPGSEAVIRSPIFQSTGTHCLTFFYNMYGADVGELRVEIKESDNTSTLWRKQGDQGVGWHSANVPISSHDTFWVLFVGQKGMGYRGDIAIDDVTVALNECKVDASCDFEQDLCGWQNDNFDDFDWSRMKGSTATPNTGPRADHTSSTGFYLYIETSAPRLSGDVARIYSPFISSSYPADCLVFHYHMFGEHVAHLKVLIETIEGHEQYVWKSFGNHGDTWHKATVHIPQMQTDYQIVIEGVVGDSYTGDIAVDDITMYQSCFE</sequence>
<evidence type="ECO:0000256" key="2">
    <source>
        <dbReference type="ARBA" id="ARBA00023157"/>
    </source>
</evidence>
<dbReference type="EnsemblMetazoa" id="G2613.4">
    <property type="protein sequence ID" value="G2613.4:cds"/>
    <property type="gene ID" value="G2613"/>
</dbReference>
<dbReference type="Pfam" id="PF01400">
    <property type="entry name" value="Astacin"/>
    <property type="match status" value="1"/>
</dbReference>
<feature type="binding site" evidence="4">
    <location>
        <position position="165"/>
    </location>
    <ligand>
        <name>Zn(2+)</name>
        <dbReference type="ChEBI" id="CHEBI:29105"/>
        <note>catalytic</note>
    </ligand>
</feature>
<evidence type="ECO:0000256" key="5">
    <source>
        <dbReference type="RuleBase" id="RU361183"/>
    </source>
</evidence>
<evidence type="ECO:0000256" key="4">
    <source>
        <dbReference type="PROSITE-ProRule" id="PRU01211"/>
    </source>
</evidence>
<dbReference type="CDD" id="cd06263">
    <property type="entry name" value="MAM"/>
    <property type="match status" value="3"/>
</dbReference>
<dbReference type="InterPro" id="IPR000998">
    <property type="entry name" value="MAM_dom"/>
</dbReference>
<dbReference type="InterPro" id="IPR001506">
    <property type="entry name" value="Peptidase_M12A"/>
</dbReference>
<dbReference type="PANTHER" id="PTHR23282:SF142">
    <property type="entry name" value="MAM DOMAIN-CONTAINING PROTEIN"/>
    <property type="match status" value="1"/>
</dbReference>
<dbReference type="Pfam" id="PF00629">
    <property type="entry name" value="MAM"/>
    <property type="match status" value="3"/>
</dbReference>
<dbReference type="Gene3D" id="2.10.70.10">
    <property type="entry name" value="Complement Module, domain 1"/>
    <property type="match status" value="1"/>
</dbReference>
<feature type="domain" description="MAM" evidence="6">
    <location>
        <begin position="687"/>
        <end position="846"/>
    </location>
</feature>
<dbReference type="GO" id="GO:0008270">
    <property type="term" value="F:zinc ion binding"/>
    <property type="evidence" value="ECO:0007669"/>
    <property type="project" value="UniProtKB-UniRule"/>
</dbReference>
<dbReference type="InterPro" id="IPR035976">
    <property type="entry name" value="Sushi/SCR/CCP_sf"/>
</dbReference>
<feature type="domain" description="Peptidase M12A" evidence="8">
    <location>
        <begin position="71"/>
        <end position="279"/>
    </location>
</feature>
<dbReference type="Gene3D" id="3.40.390.10">
    <property type="entry name" value="Collagenase (Catalytic Domain)"/>
    <property type="match status" value="1"/>
</dbReference>
<protein>
    <recommendedName>
        <fullName evidence="5">Metalloendopeptidase</fullName>
        <ecNumber evidence="5">3.4.24.-</ecNumber>
    </recommendedName>
</protein>
<dbReference type="PROSITE" id="PS51864">
    <property type="entry name" value="ASTACIN"/>
    <property type="match status" value="1"/>
</dbReference>
<feature type="domain" description="MAM" evidence="6">
    <location>
        <begin position="350"/>
        <end position="515"/>
    </location>
</feature>
<comment type="cofactor">
    <cofactor evidence="4 5">
        <name>Zn(2+)</name>
        <dbReference type="ChEBI" id="CHEBI:29105"/>
    </cofactor>
    <text evidence="4 5">Binds 1 zinc ion per subunit.</text>
</comment>
<dbReference type="InterPro" id="IPR000436">
    <property type="entry name" value="Sushi_SCR_CCP_dom"/>
</dbReference>
<feature type="binding site" evidence="4">
    <location>
        <position position="175"/>
    </location>
    <ligand>
        <name>Zn(2+)</name>
        <dbReference type="ChEBI" id="CHEBI:29105"/>
        <note>catalytic</note>
    </ligand>
</feature>
<dbReference type="GO" id="GO:0004222">
    <property type="term" value="F:metalloendopeptidase activity"/>
    <property type="evidence" value="ECO:0007669"/>
    <property type="project" value="UniProtKB-UniRule"/>
</dbReference>
<dbReference type="PRINTS" id="PR00480">
    <property type="entry name" value="ASTACIN"/>
</dbReference>
<dbReference type="InterPro" id="IPR051560">
    <property type="entry name" value="MAM_domain-containing"/>
</dbReference>
<evidence type="ECO:0000313" key="9">
    <source>
        <dbReference type="EnsemblMetazoa" id="G2613.3:cds"/>
    </source>
</evidence>
<dbReference type="SUPFAM" id="SSF49899">
    <property type="entry name" value="Concanavalin A-like lectins/glucanases"/>
    <property type="match status" value="3"/>
</dbReference>
<dbReference type="GO" id="GO:0006508">
    <property type="term" value="P:proteolysis"/>
    <property type="evidence" value="ECO:0007669"/>
    <property type="project" value="UniProtKB-KW"/>
</dbReference>
<keyword evidence="4 5" id="KW-0479">Metal-binding</keyword>
<keyword evidence="4 5" id="KW-0482">Metalloprotease</keyword>
<keyword evidence="4 5" id="KW-0862">Zinc</keyword>
<dbReference type="OrthoDB" id="291007at2759"/>
<comment type="caution">
    <text evidence="3">Lacks conserved residue(s) required for the propagation of feature annotation.</text>
</comment>
<keyword evidence="3" id="KW-0768">Sushi</keyword>
<dbReference type="PROSITE" id="PS50060">
    <property type="entry name" value="MAM_2"/>
    <property type="match status" value="3"/>
</dbReference>
<feature type="domain" description="MAM" evidence="6">
    <location>
        <begin position="527"/>
        <end position="685"/>
    </location>
</feature>
<dbReference type="Gene3D" id="2.60.120.200">
    <property type="match status" value="3"/>
</dbReference>
<dbReference type="EnsemblMetazoa" id="G2613.3">
    <property type="protein sequence ID" value="G2613.3:cds"/>
    <property type="gene ID" value="G2613"/>
</dbReference>
<dbReference type="CDD" id="cd00033">
    <property type="entry name" value="CCP"/>
    <property type="match status" value="1"/>
</dbReference>
<organism evidence="9 10">
    <name type="scientific">Magallana gigas</name>
    <name type="common">Pacific oyster</name>
    <name type="synonym">Crassostrea gigas</name>
    <dbReference type="NCBI Taxonomy" id="29159"/>
    <lineage>
        <taxon>Eukaryota</taxon>
        <taxon>Metazoa</taxon>
        <taxon>Spiralia</taxon>
        <taxon>Lophotrochozoa</taxon>
        <taxon>Mollusca</taxon>
        <taxon>Bivalvia</taxon>
        <taxon>Autobranchia</taxon>
        <taxon>Pteriomorphia</taxon>
        <taxon>Ostreida</taxon>
        <taxon>Ostreoidea</taxon>
        <taxon>Ostreidae</taxon>
        <taxon>Magallana</taxon>
    </lineage>
</organism>
<dbReference type="Pfam" id="PF00084">
    <property type="entry name" value="Sushi"/>
    <property type="match status" value="1"/>
</dbReference>
<keyword evidence="1" id="KW-0677">Repeat</keyword>
<dbReference type="InterPro" id="IPR006026">
    <property type="entry name" value="Peptidase_Metallo"/>
</dbReference>
<keyword evidence="4 5" id="KW-0645">Protease</keyword>
<feature type="signal peptide" evidence="5">
    <location>
        <begin position="1"/>
        <end position="17"/>
    </location>
</feature>
<evidence type="ECO:0000256" key="1">
    <source>
        <dbReference type="ARBA" id="ARBA00022737"/>
    </source>
</evidence>
<dbReference type="InterPro" id="IPR024079">
    <property type="entry name" value="MetalloPept_cat_dom_sf"/>
</dbReference>
<evidence type="ECO:0000259" key="6">
    <source>
        <dbReference type="PROSITE" id="PS50060"/>
    </source>
</evidence>
<dbReference type="SMART" id="SM00235">
    <property type="entry name" value="ZnMc"/>
    <property type="match status" value="1"/>
</dbReference>
<feature type="active site" evidence="4">
    <location>
        <position position="166"/>
    </location>
</feature>
<dbReference type="EC" id="3.4.24.-" evidence="5"/>
<dbReference type="SUPFAM" id="SSF57535">
    <property type="entry name" value="Complement control module/SCR domain"/>
    <property type="match status" value="1"/>
</dbReference>
<evidence type="ECO:0000256" key="3">
    <source>
        <dbReference type="PROSITE-ProRule" id="PRU00302"/>
    </source>
</evidence>
<dbReference type="CDD" id="cd04280">
    <property type="entry name" value="ZnMc_astacin_like"/>
    <property type="match status" value="1"/>
</dbReference>
<evidence type="ECO:0000313" key="10">
    <source>
        <dbReference type="Proteomes" id="UP000005408"/>
    </source>
</evidence>
<dbReference type="AlphaFoldDB" id="A0A8W8L0N8"/>
<dbReference type="OMA" id="FYYSMNG"/>
<feature type="chain" id="PRO_5042311040" description="Metalloendopeptidase" evidence="5">
    <location>
        <begin position="18"/>
        <end position="846"/>
    </location>
</feature>
<keyword evidence="5" id="KW-0732">Signal</keyword>
<dbReference type="InterPro" id="IPR013320">
    <property type="entry name" value="ConA-like_dom_sf"/>
</dbReference>
<dbReference type="SMART" id="SM00137">
    <property type="entry name" value="MAM"/>
    <property type="match status" value="3"/>
</dbReference>
<dbReference type="Proteomes" id="UP000005408">
    <property type="component" value="Unassembled WGS sequence"/>
</dbReference>
<dbReference type="SMART" id="SM00032">
    <property type="entry name" value="CCP"/>
    <property type="match status" value="1"/>
</dbReference>
<accession>A0A8W8L0N8</accession>
<name>A0A8W8L0N8_MAGGI</name>
<reference evidence="9" key="1">
    <citation type="submission" date="2022-08" db="UniProtKB">
        <authorList>
            <consortium name="EnsemblMetazoa"/>
        </authorList>
    </citation>
    <scope>IDENTIFICATION</scope>
    <source>
        <strain evidence="9">05x7-T-G4-1.051#20</strain>
    </source>
</reference>
<dbReference type="InterPro" id="IPR034035">
    <property type="entry name" value="Astacin-like_dom"/>
</dbReference>
<keyword evidence="4 5" id="KW-0378">Hydrolase</keyword>
<proteinExistence type="predicted"/>
<feature type="domain" description="Sushi" evidence="7">
    <location>
        <begin position="281"/>
        <end position="343"/>
    </location>
</feature>
<dbReference type="FunFam" id="2.60.120.200:FF:000182">
    <property type="entry name" value="MAM and LDL-receptor class A domain-containing protein 1"/>
    <property type="match status" value="1"/>
</dbReference>
<feature type="binding site" evidence="4">
    <location>
        <position position="169"/>
    </location>
    <ligand>
        <name>Zn(2+)</name>
        <dbReference type="ChEBI" id="CHEBI:29105"/>
        <note>catalytic</note>
    </ligand>
</feature>
<dbReference type="GO" id="GO:0016020">
    <property type="term" value="C:membrane"/>
    <property type="evidence" value="ECO:0007669"/>
    <property type="project" value="InterPro"/>
</dbReference>
<dbReference type="SUPFAM" id="SSF55486">
    <property type="entry name" value="Metalloproteases ('zincins'), catalytic domain"/>
    <property type="match status" value="1"/>
</dbReference>
<evidence type="ECO:0000259" key="8">
    <source>
        <dbReference type="PROSITE" id="PS51864"/>
    </source>
</evidence>
<keyword evidence="10" id="KW-1185">Reference proteome</keyword>